<evidence type="ECO:0000256" key="2">
    <source>
        <dbReference type="SAM" id="Phobius"/>
    </source>
</evidence>
<proteinExistence type="predicted"/>
<evidence type="ECO:0000256" key="1">
    <source>
        <dbReference type="SAM" id="MobiDB-lite"/>
    </source>
</evidence>
<comment type="caution">
    <text evidence="4">The sequence shown here is derived from an EMBL/GenBank/DDBJ whole genome shotgun (WGS) entry which is preliminary data.</text>
</comment>
<keyword evidence="3" id="KW-0732">Signal</keyword>
<feature type="compositionally biased region" description="Basic and acidic residues" evidence="1">
    <location>
        <begin position="419"/>
        <end position="429"/>
    </location>
</feature>
<evidence type="ECO:0000313" key="4">
    <source>
        <dbReference type="EMBL" id="KAK8881361.1"/>
    </source>
</evidence>
<protein>
    <submittedName>
        <fullName evidence="4">Uncharacterized protein</fullName>
    </submittedName>
</protein>
<evidence type="ECO:0000313" key="5">
    <source>
        <dbReference type="Proteomes" id="UP001470230"/>
    </source>
</evidence>
<name>A0ABR2JSF9_9EUKA</name>
<feature type="transmembrane region" description="Helical" evidence="2">
    <location>
        <begin position="774"/>
        <end position="797"/>
    </location>
</feature>
<dbReference type="EMBL" id="JAPFFF010000010">
    <property type="protein sequence ID" value="KAK8881361.1"/>
    <property type="molecule type" value="Genomic_DNA"/>
</dbReference>
<evidence type="ECO:0000256" key="3">
    <source>
        <dbReference type="SAM" id="SignalP"/>
    </source>
</evidence>
<feature type="signal peptide" evidence="3">
    <location>
        <begin position="1"/>
        <end position="16"/>
    </location>
</feature>
<keyword evidence="2" id="KW-1133">Transmembrane helix</keyword>
<feature type="chain" id="PRO_5046184692" evidence="3">
    <location>
        <begin position="17"/>
        <end position="810"/>
    </location>
</feature>
<keyword evidence="2" id="KW-0472">Membrane</keyword>
<keyword evidence="2" id="KW-0812">Transmembrane</keyword>
<dbReference type="Proteomes" id="UP001470230">
    <property type="component" value="Unassembled WGS sequence"/>
</dbReference>
<organism evidence="4 5">
    <name type="scientific">Tritrichomonas musculus</name>
    <dbReference type="NCBI Taxonomy" id="1915356"/>
    <lineage>
        <taxon>Eukaryota</taxon>
        <taxon>Metamonada</taxon>
        <taxon>Parabasalia</taxon>
        <taxon>Tritrichomonadida</taxon>
        <taxon>Tritrichomonadidae</taxon>
        <taxon>Tritrichomonas</taxon>
    </lineage>
</organism>
<keyword evidence="5" id="KW-1185">Reference proteome</keyword>
<reference evidence="4 5" key="1">
    <citation type="submission" date="2024-04" db="EMBL/GenBank/DDBJ databases">
        <title>Tritrichomonas musculus Genome.</title>
        <authorList>
            <person name="Alves-Ferreira E."/>
            <person name="Grigg M."/>
            <person name="Lorenzi H."/>
            <person name="Galac M."/>
        </authorList>
    </citation>
    <scope>NUCLEOTIDE SEQUENCE [LARGE SCALE GENOMIC DNA]</scope>
    <source>
        <strain evidence="4 5">EAF2021</strain>
    </source>
</reference>
<gene>
    <name evidence="4" type="ORF">M9Y10_004097</name>
</gene>
<feature type="region of interest" description="Disordered" evidence="1">
    <location>
        <begin position="412"/>
        <end position="437"/>
    </location>
</feature>
<accession>A0ABR2JSF9</accession>
<sequence>MLHLLIALFSLSISFFLENDPSYGSNKLPYPADNKIQTKDYISITKMPLLWIYNDKKTCEDDKNLLVTIPAESTYHFKNTEIICSDGTDIKSILSTLDENIQSLMIKIDPSQLELDLNDLNHKIEVSIAGIEEIFNNGDNEEEIDLKLLSTLRKKKKSKISIRSPSTQQLKLVGDIKSKVYNLNISHLEVQVIKSALNVNSVTLEKCKIHSESLSIATTRLIACPFTHISLTEDNRYDKINVGQFTVMDLSGTDQPCYYFSFGAENCQIFIRNYNSEQDSEPLDLYSVIDHNVQATTCTIPYSCCQMVSLIAVSHFVYFSYSGDGSIVTKPVNITMFKSDIKYEEPKPDAGSFLQDEKYKVYISSDASWDQKISEKTKVYLTGFQSCIEIDNSRCSSKIEVNMFSHYFESGLDTDEETESTHEESKEESKEEEEEETVVVVTPEATSDSDDRYNVIGSIEYNRDNFASDVKNKFSGRDTNDNVTNVLSVSLPKENDHYEFNNLDLSENQYIKLDGGSKVNFHGGNLNVIFDKNSVPSAINIGDKNDDVKLSILNTEESTLNINSLSQDKKDILIKSRSTLHSLLKVKADQNIKTITFDSIILRENGKIQNDNKEIAVKINDVFIDSKSESEIYGIEVVSNLNVSQTSHLTVTNSKIEKVCLNIFLSSFDIADYNGKPVLSGNYIDEPKTIILHSLIENAKIKDNTGYLLIDGTFTSCDNWAKKVLFGNTDFTDGACSTSSTLNAEDEKQKEFLFVKRVQNEPTEKSKNKLSGGAIAGIVIGCVAFVAIVVVVVVIVVKKKKGVSNASEDP</sequence>